<comment type="caution">
    <text evidence="3">The sequence shown here is derived from an EMBL/GenBank/DDBJ whole genome shotgun (WGS) entry which is preliminary data.</text>
</comment>
<evidence type="ECO:0000313" key="4">
    <source>
        <dbReference type="Proteomes" id="UP000038009"/>
    </source>
</evidence>
<feature type="compositionally biased region" description="Low complexity" evidence="2">
    <location>
        <begin position="7"/>
        <end position="23"/>
    </location>
</feature>
<feature type="compositionally biased region" description="Basic and acidic residues" evidence="2">
    <location>
        <begin position="27"/>
        <end position="40"/>
    </location>
</feature>
<proteinExistence type="predicted"/>
<dbReference type="OrthoDB" id="265280at2759"/>
<dbReference type="AlphaFoldDB" id="A0A0N1IMH4"/>
<evidence type="ECO:0000313" key="3">
    <source>
        <dbReference type="EMBL" id="KPI89842.1"/>
    </source>
</evidence>
<keyword evidence="1" id="KW-0175">Coiled coil</keyword>
<dbReference type="EMBL" id="LJSK01000015">
    <property type="protein sequence ID" value="KPI89842.1"/>
    <property type="molecule type" value="Genomic_DNA"/>
</dbReference>
<gene>
    <name evidence="3" type="ORF">ABL78_1011</name>
</gene>
<dbReference type="OMA" id="KMEERMC"/>
<feature type="compositionally biased region" description="Basic and acidic residues" evidence="2">
    <location>
        <begin position="219"/>
        <end position="233"/>
    </location>
</feature>
<feature type="compositionally biased region" description="Basic and acidic residues" evidence="2">
    <location>
        <begin position="436"/>
        <end position="448"/>
    </location>
</feature>
<organism evidence="3 4">
    <name type="scientific">Leptomonas seymouri</name>
    <dbReference type="NCBI Taxonomy" id="5684"/>
    <lineage>
        <taxon>Eukaryota</taxon>
        <taxon>Discoba</taxon>
        <taxon>Euglenozoa</taxon>
        <taxon>Kinetoplastea</taxon>
        <taxon>Metakinetoplastina</taxon>
        <taxon>Trypanosomatida</taxon>
        <taxon>Trypanosomatidae</taxon>
        <taxon>Leishmaniinae</taxon>
        <taxon>Leptomonas</taxon>
    </lineage>
</organism>
<protein>
    <submittedName>
        <fullName evidence="3">Uncharacterized protein</fullName>
    </submittedName>
</protein>
<evidence type="ECO:0000256" key="2">
    <source>
        <dbReference type="SAM" id="MobiDB-lite"/>
    </source>
</evidence>
<keyword evidence="4" id="KW-1185">Reference proteome</keyword>
<feature type="compositionally biased region" description="Polar residues" evidence="2">
    <location>
        <begin position="449"/>
        <end position="461"/>
    </location>
</feature>
<feature type="compositionally biased region" description="Low complexity" evidence="2">
    <location>
        <begin position="406"/>
        <end position="415"/>
    </location>
</feature>
<name>A0A0N1IMH4_LEPSE</name>
<feature type="region of interest" description="Disordered" evidence="2">
    <location>
        <begin position="328"/>
        <end position="482"/>
    </location>
</feature>
<feature type="coiled-coil region" evidence="1">
    <location>
        <begin position="58"/>
        <end position="115"/>
    </location>
</feature>
<accession>A0A0N1IMH4</accession>
<evidence type="ECO:0000256" key="1">
    <source>
        <dbReference type="SAM" id="Coils"/>
    </source>
</evidence>
<feature type="compositionally biased region" description="Basic and acidic residues" evidence="2">
    <location>
        <begin position="390"/>
        <end position="405"/>
    </location>
</feature>
<dbReference type="Proteomes" id="UP000038009">
    <property type="component" value="Unassembled WGS sequence"/>
</dbReference>
<feature type="region of interest" description="Disordered" evidence="2">
    <location>
        <begin position="198"/>
        <end position="235"/>
    </location>
</feature>
<sequence length="482" mass="54296">MSSVALSNKAPSKASSKRPSVASYTVEDEHHYEESPVREAEVELVDAAPIAAPPVQVSAALKEEYHRLKAELNAARARRDARVHEVTHGKAMPSLEELRDERVRLSEQVRHHKDEQDSLALDIEGQEGAAEVYHTGARVHRLEHFAERALEYTEKTLPEEIEKTVEEDRHQSNTELCAYIQELQNKRSLTLKRIVATNEKQNKKNKHSLTSTNDAIEDPAEKKAVEHTKENKSESVVLQDKIRKFRSMKTKLQSDISKESADSKKMEESMKARIRAAQVANTRDTRMCKEMNDRNAAFTNNSQLLMDQLNVQHYGLDNAPTTKQLLQDRKEREATPPPTPVNEHAYGRHASGASVGSKHSHTNSVNSRQHAGKPPMVALKRTESQTYRDNAIREEVSASRRRDSDAASYQSSRRQSLSKPPLVASKPTASQQSRDNAIREDREREEASVSRNRQRSNSMTSDVRPPSVAAKSTASQRSRDGK</sequence>
<dbReference type="VEuPathDB" id="TriTrypDB:Lsey_0015_0040"/>
<feature type="region of interest" description="Disordered" evidence="2">
    <location>
        <begin position="1"/>
        <end position="40"/>
    </location>
</feature>
<reference evidence="3 4" key="1">
    <citation type="journal article" date="2015" name="PLoS Pathog.">
        <title>Leptomonas seymouri: Adaptations to the Dixenous Life Cycle Analyzed by Genome Sequencing, Transcriptome Profiling and Co-infection with Leishmania donovani.</title>
        <authorList>
            <person name="Kraeva N."/>
            <person name="Butenko A."/>
            <person name="Hlavacova J."/>
            <person name="Kostygov A."/>
            <person name="Myskova J."/>
            <person name="Grybchuk D."/>
            <person name="Lestinova T."/>
            <person name="Votypka J."/>
            <person name="Volf P."/>
            <person name="Opperdoes F."/>
            <person name="Flegontov P."/>
            <person name="Lukes J."/>
            <person name="Yurchenko V."/>
        </authorList>
    </citation>
    <scope>NUCLEOTIDE SEQUENCE [LARGE SCALE GENOMIC DNA]</scope>
    <source>
        <strain evidence="3 4">ATCC 30220</strain>
    </source>
</reference>